<dbReference type="InterPro" id="IPR005180">
    <property type="entry name" value="DUF302"/>
</dbReference>
<evidence type="ECO:0000313" key="2">
    <source>
        <dbReference type="EMBL" id="MDO1537343.1"/>
    </source>
</evidence>
<reference evidence="2" key="1">
    <citation type="submission" date="2023-06" db="EMBL/GenBank/DDBJ databases">
        <authorList>
            <person name="Jiang Y."/>
            <person name="Liu Q."/>
        </authorList>
    </citation>
    <scope>NUCLEOTIDE SEQUENCE</scope>
    <source>
        <strain evidence="2">CGMCC 1.12090</strain>
    </source>
</reference>
<dbReference type="EMBL" id="JAUKVY010000039">
    <property type="protein sequence ID" value="MDO1537343.1"/>
    <property type="molecule type" value="Genomic_DNA"/>
</dbReference>
<accession>A0ABT8SEI9</accession>
<evidence type="ECO:0000259" key="1">
    <source>
        <dbReference type="Pfam" id="PF03625"/>
    </source>
</evidence>
<feature type="domain" description="DUF302" evidence="1">
    <location>
        <begin position="92"/>
        <end position="140"/>
    </location>
</feature>
<organism evidence="2 3">
    <name type="scientific">Variovorax ginsengisoli</name>
    <dbReference type="NCBI Taxonomy" id="363844"/>
    <lineage>
        <taxon>Bacteria</taxon>
        <taxon>Pseudomonadati</taxon>
        <taxon>Pseudomonadota</taxon>
        <taxon>Betaproteobacteria</taxon>
        <taxon>Burkholderiales</taxon>
        <taxon>Comamonadaceae</taxon>
        <taxon>Variovorax</taxon>
    </lineage>
</organism>
<proteinExistence type="predicted"/>
<dbReference type="Gene3D" id="3.30.310.70">
    <property type="entry name" value="TT1751-like domain"/>
    <property type="match status" value="1"/>
</dbReference>
<dbReference type="CDD" id="cd14797">
    <property type="entry name" value="DUF302"/>
    <property type="match status" value="1"/>
</dbReference>
<dbReference type="RefSeq" id="WP_301815710.1">
    <property type="nucleotide sequence ID" value="NZ_JAUJZH010000039.1"/>
</dbReference>
<dbReference type="InterPro" id="IPR035923">
    <property type="entry name" value="TT1751-like_sf"/>
</dbReference>
<protein>
    <submittedName>
        <fullName evidence="2">DUF302 domain-containing protein</fullName>
    </submittedName>
</protein>
<name>A0ABT8SEI9_9BURK</name>
<gene>
    <name evidence="2" type="ORF">Q2T77_34335</name>
</gene>
<comment type="caution">
    <text evidence="2">The sequence shown here is derived from an EMBL/GenBank/DDBJ whole genome shotgun (WGS) entry which is preliminary data.</text>
</comment>
<keyword evidence="3" id="KW-1185">Reference proteome</keyword>
<sequence>MTNPSQLTDISVTTSVLALDHVRINTPKPYAEVKTALESRLGRLDDSIRDLLKKNEIEAVRVALQKAAGEDGLAIHYVGPHGDWLALKGERGKATAYLIGNVLYAVQMTSVDLAAGLYAPLRVVLYENAEGGSTFEYDKPSTQFGQFGQPEIDRIAAILDERLHAVLLKVATP</sequence>
<dbReference type="Pfam" id="PF03625">
    <property type="entry name" value="DUF302"/>
    <property type="match status" value="1"/>
</dbReference>
<evidence type="ECO:0000313" key="3">
    <source>
        <dbReference type="Proteomes" id="UP001169027"/>
    </source>
</evidence>
<dbReference type="SUPFAM" id="SSF103247">
    <property type="entry name" value="TT1751-like"/>
    <property type="match status" value="1"/>
</dbReference>
<dbReference type="Proteomes" id="UP001169027">
    <property type="component" value="Unassembled WGS sequence"/>
</dbReference>